<dbReference type="Pfam" id="PF01734">
    <property type="entry name" value="Patatin"/>
    <property type="match status" value="1"/>
</dbReference>
<keyword evidence="1 4" id="KW-0378">Hydrolase</keyword>
<feature type="domain" description="PNPLA" evidence="5">
    <location>
        <begin position="10"/>
        <end position="189"/>
    </location>
</feature>
<comment type="caution">
    <text evidence="6">The sequence shown here is derived from an EMBL/GenBank/DDBJ whole genome shotgun (WGS) entry which is preliminary data.</text>
</comment>
<keyword evidence="7" id="KW-1185">Reference proteome</keyword>
<dbReference type="PANTHER" id="PTHR24185:SF1">
    <property type="entry name" value="CALCIUM-INDEPENDENT PHOSPHOLIPASE A2-GAMMA"/>
    <property type="match status" value="1"/>
</dbReference>
<comment type="caution">
    <text evidence="4">Lacks conserved residue(s) required for the propagation of feature annotation.</text>
</comment>
<sequence length="293" mass="32507">MNKRKLKIIVSIDGGGIRGILPLMILNHLEQLMKANDLGDCLSEKVDLIAGTSTGAIISAGLIVKNDNQKHIYSIQDLLNLYIQRGPQLFNLANPSNPGSEGLKLVLKRKFKNLLLSDLDTQYAFVSHDVITHLPYVFGRYNHSLSRVELSTALAACSAVPGYFPSVKVADSELIDGVVSAKNPALIALEHTQIYYPNQAYLLLSFGTGDLTNENFDEIERKVNEVDDLLSEKAEINDNLIYYRFQPEIITAAPEMDNASPENIDALIADGKTFIEHNKVLFDSVIANWKQYS</sequence>
<feature type="short sequence motif" description="GXGXXG" evidence="4">
    <location>
        <begin position="14"/>
        <end position="19"/>
    </location>
</feature>
<evidence type="ECO:0000256" key="1">
    <source>
        <dbReference type="ARBA" id="ARBA00022801"/>
    </source>
</evidence>
<dbReference type="GO" id="GO:0004620">
    <property type="term" value="F:phospholipase activity"/>
    <property type="evidence" value="ECO:0007669"/>
    <property type="project" value="TreeGrafter"/>
</dbReference>
<evidence type="ECO:0000313" key="6">
    <source>
        <dbReference type="EMBL" id="RFC53820.1"/>
    </source>
</evidence>
<dbReference type="InterPro" id="IPR016035">
    <property type="entry name" value="Acyl_Trfase/lysoPLipase"/>
</dbReference>
<dbReference type="PROSITE" id="PS51635">
    <property type="entry name" value="PNPLA"/>
    <property type="match status" value="1"/>
</dbReference>
<dbReference type="OrthoDB" id="9807112at2"/>
<dbReference type="Gene3D" id="3.40.1090.10">
    <property type="entry name" value="Cytosolic phospholipase A2 catalytic domain"/>
    <property type="match status" value="1"/>
</dbReference>
<dbReference type="GO" id="GO:0016020">
    <property type="term" value="C:membrane"/>
    <property type="evidence" value="ECO:0007669"/>
    <property type="project" value="TreeGrafter"/>
</dbReference>
<feature type="active site" description="Nucleophile" evidence="4">
    <location>
        <position position="53"/>
    </location>
</feature>
<proteinExistence type="predicted"/>
<dbReference type="EMBL" id="QURB01000007">
    <property type="protein sequence ID" value="RFC53820.1"/>
    <property type="molecule type" value="Genomic_DNA"/>
</dbReference>
<accession>A0A3E1EW88</accession>
<dbReference type="SUPFAM" id="SSF52151">
    <property type="entry name" value="FabD/lysophospholipase-like"/>
    <property type="match status" value="1"/>
</dbReference>
<keyword evidence="2 4" id="KW-0442">Lipid degradation</keyword>
<dbReference type="AlphaFoldDB" id="A0A3E1EW88"/>
<reference evidence="6 7" key="1">
    <citation type="submission" date="2018-08" db="EMBL/GenBank/DDBJ databases">
        <title>The draft genome squence of Brumimicrobium sp. N62.</title>
        <authorList>
            <person name="Du Z.-J."/>
            <person name="Luo H.-R."/>
        </authorList>
    </citation>
    <scope>NUCLEOTIDE SEQUENCE [LARGE SCALE GENOMIC DNA]</scope>
    <source>
        <strain evidence="6 7">N62</strain>
    </source>
</reference>
<feature type="active site" description="Proton acceptor" evidence="4">
    <location>
        <position position="176"/>
    </location>
</feature>
<name>A0A3E1EW88_9FLAO</name>
<feature type="short sequence motif" description="GXSXG" evidence="4">
    <location>
        <begin position="51"/>
        <end position="55"/>
    </location>
</feature>
<keyword evidence="3 4" id="KW-0443">Lipid metabolism</keyword>
<gene>
    <name evidence="6" type="ORF">DXU93_11885</name>
</gene>
<organism evidence="6 7">
    <name type="scientific">Brumimicrobium aurantiacum</name>
    <dbReference type="NCBI Taxonomy" id="1737063"/>
    <lineage>
        <taxon>Bacteria</taxon>
        <taxon>Pseudomonadati</taxon>
        <taxon>Bacteroidota</taxon>
        <taxon>Flavobacteriia</taxon>
        <taxon>Flavobacteriales</taxon>
        <taxon>Crocinitomicaceae</taxon>
        <taxon>Brumimicrobium</taxon>
    </lineage>
</organism>
<evidence type="ECO:0000259" key="5">
    <source>
        <dbReference type="PROSITE" id="PS51635"/>
    </source>
</evidence>
<dbReference type="GO" id="GO:0006631">
    <property type="term" value="P:fatty acid metabolic process"/>
    <property type="evidence" value="ECO:0007669"/>
    <property type="project" value="TreeGrafter"/>
</dbReference>
<dbReference type="GO" id="GO:0016042">
    <property type="term" value="P:lipid catabolic process"/>
    <property type="evidence" value="ECO:0007669"/>
    <property type="project" value="UniProtKB-UniRule"/>
</dbReference>
<dbReference type="Proteomes" id="UP000257127">
    <property type="component" value="Unassembled WGS sequence"/>
</dbReference>
<dbReference type="RefSeq" id="WP_116881516.1">
    <property type="nucleotide sequence ID" value="NZ_QURB01000007.1"/>
</dbReference>
<evidence type="ECO:0000256" key="3">
    <source>
        <dbReference type="ARBA" id="ARBA00023098"/>
    </source>
</evidence>
<dbReference type="CDD" id="cd07199">
    <property type="entry name" value="Pat17_PNPLA8_PNPLA9_like"/>
    <property type="match status" value="1"/>
</dbReference>
<protein>
    <recommendedName>
        <fullName evidence="5">PNPLA domain-containing protein</fullName>
    </recommendedName>
</protein>
<dbReference type="PANTHER" id="PTHR24185">
    <property type="entry name" value="CALCIUM-INDEPENDENT PHOSPHOLIPASE A2-GAMMA"/>
    <property type="match status" value="1"/>
</dbReference>
<evidence type="ECO:0000256" key="2">
    <source>
        <dbReference type="ARBA" id="ARBA00022963"/>
    </source>
</evidence>
<evidence type="ECO:0000313" key="7">
    <source>
        <dbReference type="Proteomes" id="UP000257127"/>
    </source>
</evidence>
<dbReference type="InterPro" id="IPR002641">
    <property type="entry name" value="PNPLA_dom"/>
</dbReference>
<evidence type="ECO:0000256" key="4">
    <source>
        <dbReference type="PROSITE-ProRule" id="PRU01161"/>
    </source>
</evidence>